<feature type="region of interest" description="Disordered" evidence="4">
    <location>
        <begin position="125"/>
        <end position="146"/>
    </location>
</feature>
<evidence type="ECO:0000313" key="7">
    <source>
        <dbReference type="Proteomes" id="UP000243542"/>
    </source>
</evidence>
<keyword evidence="1" id="KW-0805">Transcription regulation</keyword>
<dbReference type="PANTHER" id="PTHR43537:SF5">
    <property type="entry name" value="UXU OPERON TRANSCRIPTIONAL REGULATOR"/>
    <property type="match status" value="1"/>
</dbReference>
<comment type="caution">
    <text evidence="6">The sequence shown here is derived from an EMBL/GenBank/DDBJ whole genome shotgun (WGS) entry which is preliminary data.</text>
</comment>
<keyword evidence="2" id="KW-0238">DNA-binding</keyword>
<dbReference type="AlphaFoldDB" id="A0A2A9FHV1"/>
<proteinExistence type="predicted"/>
<dbReference type="CDD" id="cd07377">
    <property type="entry name" value="WHTH_GntR"/>
    <property type="match status" value="1"/>
</dbReference>
<dbReference type="RefSeq" id="WP_098513891.1">
    <property type="nucleotide sequence ID" value="NZ_JBIAKZ010000056.1"/>
</dbReference>
<name>A0A2A9FHV1_9PSEU</name>
<dbReference type="Proteomes" id="UP000243542">
    <property type="component" value="Unassembled WGS sequence"/>
</dbReference>
<keyword evidence="7" id="KW-1185">Reference proteome</keyword>
<organism evidence="6 7">
    <name type="scientific">Amycolatopsis sulphurea</name>
    <dbReference type="NCBI Taxonomy" id="76022"/>
    <lineage>
        <taxon>Bacteria</taxon>
        <taxon>Bacillati</taxon>
        <taxon>Actinomycetota</taxon>
        <taxon>Actinomycetes</taxon>
        <taxon>Pseudonocardiales</taxon>
        <taxon>Pseudonocardiaceae</taxon>
        <taxon>Amycolatopsis</taxon>
    </lineage>
</organism>
<dbReference type="PROSITE" id="PS50949">
    <property type="entry name" value="HTH_GNTR"/>
    <property type="match status" value="1"/>
</dbReference>
<dbReference type="Gene3D" id="1.20.120.530">
    <property type="entry name" value="GntR ligand-binding domain-like"/>
    <property type="match status" value="1"/>
</dbReference>
<dbReference type="InterPro" id="IPR036390">
    <property type="entry name" value="WH_DNA-bd_sf"/>
</dbReference>
<evidence type="ECO:0000259" key="5">
    <source>
        <dbReference type="PROSITE" id="PS50949"/>
    </source>
</evidence>
<dbReference type="InterPro" id="IPR008920">
    <property type="entry name" value="TF_FadR/GntR_C"/>
</dbReference>
<keyword evidence="3" id="KW-0804">Transcription</keyword>
<dbReference type="InterPro" id="IPR036388">
    <property type="entry name" value="WH-like_DNA-bd_sf"/>
</dbReference>
<reference evidence="6 7" key="1">
    <citation type="submission" date="2017-10" db="EMBL/GenBank/DDBJ databases">
        <title>Sequencing the genomes of 1000 actinobacteria strains.</title>
        <authorList>
            <person name="Klenk H.-P."/>
        </authorList>
    </citation>
    <scope>NUCLEOTIDE SEQUENCE [LARGE SCALE GENOMIC DNA]</scope>
    <source>
        <strain evidence="6 7">DSM 46092</strain>
    </source>
</reference>
<evidence type="ECO:0000256" key="1">
    <source>
        <dbReference type="ARBA" id="ARBA00023015"/>
    </source>
</evidence>
<dbReference type="GO" id="GO:0003677">
    <property type="term" value="F:DNA binding"/>
    <property type="evidence" value="ECO:0007669"/>
    <property type="project" value="UniProtKB-KW"/>
</dbReference>
<dbReference type="InterPro" id="IPR000524">
    <property type="entry name" value="Tscrpt_reg_HTH_GntR"/>
</dbReference>
<dbReference type="Gene3D" id="1.10.10.10">
    <property type="entry name" value="Winged helix-like DNA-binding domain superfamily/Winged helix DNA-binding domain"/>
    <property type="match status" value="1"/>
</dbReference>
<dbReference type="Pfam" id="PF00392">
    <property type="entry name" value="GntR"/>
    <property type="match status" value="1"/>
</dbReference>
<dbReference type="SMART" id="SM00345">
    <property type="entry name" value="HTH_GNTR"/>
    <property type="match status" value="1"/>
</dbReference>
<feature type="domain" description="HTH gntR-type" evidence="5">
    <location>
        <begin position="13"/>
        <end position="81"/>
    </location>
</feature>
<protein>
    <submittedName>
        <fullName evidence="6">Regulatory GntR family protein</fullName>
    </submittedName>
</protein>
<evidence type="ECO:0000256" key="2">
    <source>
        <dbReference type="ARBA" id="ARBA00023125"/>
    </source>
</evidence>
<accession>A0A2A9FHV1</accession>
<gene>
    <name evidence="6" type="ORF">ATK36_5292</name>
</gene>
<dbReference type="PRINTS" id="PR00035">
    <property type="entry name" value="HTHGNTR"/>
</dbReference>
<sequence>MYGIERGTSPAKLGKGFALYIQLRDDVVNGKFPPGTRLSESSLGREYGVSRTPIREAIARLEHDGLLLQQGAYAGVRSRSAEEIIDIYRIRVILEKAIVRDAASRRREVDLIQLRRAFDAEATMASSTRSGPEASKCRPPLCPMWT</sequence>
<evidence type="ECO:0000256" key="3">
    <source>
        <dbReference type="ARBA" id="ARBA00023163"/>
    </source>
</evidence>
<dbReference type="GO" id="GO:0003700">
    <property type="term" value="F:DNA-binding transcription factor activity"/>
    <property type="evidence" value="ECO:0007669"/>
    <property type="project" value="InterPro"/>
</dbReference>
<dbReference type="SUPFAM" id="SSF46785">
    <property type="entry name" value="Winged helix' DNA-binding domain"/>
    <property type="match status" value="1"/>
</dbReference>
<dbReference type="SUPFAM" id="SSF48008">
    <property type="entry name" value="GntR ligand-binding domain-like"/>
    <property type="match status" value="1"/>
</dbReference>
<evidence type="ECO:0000313" key="6">
    <source>
        <dbReference type="EMBL" id="PFG50090.1"/>
    </source>
</evidence>
<dbReference type="EMBL" id="PDJK01000002">
    <property type="protein sequence ID" value="PFG50090.1"/>
    <property type="molecule type" value="Genomic_DNA"/>
</dbReference>
<dbReference type="PANTHER" id="PTHR43537">
    <property type="entry name" value="TRANSCRIPTIONAL REGULATOR, GNTR FAMILY"/>
    <property type="match status" value="1"/>
</dbReference>
<evidence type="ECO:0000256" key="4">
    <source>
        <dbReference type="SAM" id="MobiDB-lite"/>
    </source>
</evidence>